<keyword evidence="7" id="KW-0256">Endoplasmic reticulum</keyword>
<dbReference type="PANTHER" id="PTHR13205:SF15">
    <property type="entry name" value="DOLICHOL KINASE"/>
    <property type="match status" value="1"/>
</dbReference>
<feature type="transmembrane region" description="Helical" evidence="10">
    <location>
        <begin position="468"/>
        <end position="485"/>
    </location>
</feature>
<feature type="transmembrane region" description="Helical" evidence="10">
    <location>
        <begin position="323"/>
        <end position="341"/>
    </location>
</feature>
<dbReference type="EC" id="2.7.1.108" evidence="3"/>
<comment type="similarity">
    <text evidence="2">Belongs to the polyprenol kinase family.</text>
</comment>
<feature type="transmembrane region" description="Helical" evidence="10">
    <location>
        <begin position="12"/>
        <end position="42"/>
    </location>
</feature>
<dbReference type="Proteomes" id="UP000515152">
    <property type="component" value="Chromosome 12"/>
</dbReference>
<evidence type="ECO:0000313" key="11">
    <source>
        <dbReference type="Proteomes" id="UP000515152"/>
    </source>
</evidence>
<dbReference type="GO" id="GO:0005789">
    <property type="term" value="C:endoplasmic reticulum membrane"/>
    <property type="evidence" value="ECO:0007669"/>
    <property type="project" value="UniProtKB-SubCell"/>
</dbReference>
<evidence type="ECO:0000313" key="12">
    <source>
        <dbReference type="RefSeq" id="XP_012685585.1"/>
    </source>
</evidence>
<feature type="transmembrane region" description="Helical" evidence="10">
    <location>
        <begin position="429"/>
        <end position="447"/>
    </location>
</feature>
<dbReference type="InterPro" id="IPR032974">
    <property type="entry name" value="Polypren_kinase"/>
</dbReference>
<evidence type="ECO:0000256" key="7">
    <source>
        <dbReference type="ARBA" id="ARBA00022824"/>
    </source>
</evidence>
<feature type="transmembrane region" description="Helical" evidence="10">
    <location>
        <begin position="244"/>
        <end position="265"/>
    </location>
</feature>
<name>A0A6P3W0A0_CLUHA</name>
<evidence type="ECO:0000256" key="2">
    <source>
        <dbReference type="ARBA" id="ARBA00010794"/>
    </source>
</evidence>
<sequence length="526" mass="57391">METNPVLVESGVVFAMVLCVHSALWTPLSWCCVVLAIQAFYVQHKWERLLRTGSAVFQFRPGASSGVLPASMVIPLLGLVLRGRCIEAGNVHMERFSLVLTVTGMMLAMFMSLIALGVTRPVPTNTCVIAGVASSAILYCTKHTLTVSEVIEVLEVLLIFVYLSLILLYLLPRCFTPGEALLVIAAISLIINQLIKRSLSNANEARGEPLQYYLPVVVIGCLMLGVIFALLFLFLEAGSWAGSLFFHILVAVMGLGLILPWLSVLTNTHPIAWVIYFLTVDNRRLWLLGYWAVLALIAVAVVMHQNRRQRHSSDSKKEHASTAVRKAFHVVIVMTYVPGLVLDRPLLHLASAGCLGVFLFLEFVRFFRILPLGPHLRRLLTSFLDERDSGPLVLTHIYLLVGVSLPLWLTPGPCVPQGGLPGAGGLLPYAGVLSVGVGDAVASVFGSSMGEFRWPGTKKTMEGTATSVFAQVIAVAIFLLADSSLNLNTTYSWVVGSISMVAMLEAYTSQIDNLLLPLYLHILLLL</sequence>
<dbReference type="KEGG" id="char:105902530"/>
<keyword evidence="6 12" id="KW-0418">Kinase</keyword>
<reference evidence="12" key="1">
    <citation type="submission" date="2025-08" db="UniProtKB">
        <authorList>
            <consortium name="RefSeq"/>
        </authorList>
    </citation>
    <scope>IDENTIFICATION</scope>
</reference>
<feature type="transmembrane region" description="Helical" evidence="10">
    <location>
        <begin position="391"/>
        <end position="409"/>
    </location>
</feature>
<feature type="transmembrane region" description="Helical" evidence="10">
    <location>
        <begin position="153"/>
        <end position="171"/>
    </location>
</feature>
<evidence type="ECO:0000256" key="6">
    <source>
        <dbReference type="ARBA" id="ARBA00022777"/>
    </source>
</evidence>
<dbReference type="RefSeq" id="XP_012685585.1">
    <property type="nucleotide sequence ID" value="XM_012830131.2"/>
</dbReference>
<feature type="transmembrane region" description="Helical" evidence="10">
    <location>
        <begin position="62"/>
        <end position="83"/>
    </location>
</feature>
<dbReference type="AlphaFoldDB" id="A0A6P3W0A0"/>
<keyword evidence="5 10" id="KW-0812">Transmembrane</keyword>
<dbReference type="GO" id="GO:0043048">
    <property type="term" value="P:dolichyl monophosphate biosynthetic process"/>
    <property type="evidence" value="ECO:0007669"/>
    <property type="project" value="TreeGrafter"/>
</dbReference>
<dbReference type="OrthoDB" id="377083at2759"/>
<dbReference type="PANTHER" id="PTHR13205">
    <property type="entry name" value="TRANSMEMBRANE PROTEIN 15-RELATED"/>
    <property type="match status" value="1"/>
</dbReference>
<keyword evidence="9 10" id="KW-0472">Membrane</keyword>
<evidence type="ECO:0000256" key="4">
    <source>
        <dbReference type="ARBA" id="ARBA00022679"/>
    </source>
</evidence>
<feature type="transmembrane region" description="Helical" evidence="10">
    <location>
        <begin position="285"/>
        <end position="303"/>
    </location>
</feature>
<protein>
    <recommendedName>
        <fullName evidence="3">dolichol kinase</fullName>
        <ecNumber evidence="3">2.7.1.108</ecNumber>
    </recommendedName>
</protein>
<evidence type="ECO:0000256" key="8">
    <source>
        <dbReference type="ARBA" id="ARBA00022989"/>
    </source>
</evidence>
<evidence type="ECO:0000256" key="1">
    <source>
        <dbReference type="ARBA" id="ARBA00004477"/>
    </source>
</evidence>
<gene>
    <name evidence="12" type="primary">dolk</name>
</gene>
<feature type="transmembrane region" description="Helical" evidence="10">
    <location>
        <begin position="347"/>
        <end position="370"/>
    </location>
</feature>
<feature type="transmembrane region" description="Helical" evidence="10">
    <location>
        <begin position="95"/>
        <end position="116"/>
    </location>
</feature>
<dbReference type="GeneID" id="105902530"/>
<evidence type="ECO:0000256" key="9">
    <source>
        <dbReference type="ARBA" id="ARBA00023136"/>
    </source>
</evidence>
<organism evidence="11 12">
    <name type="scientific">Clupea harengus</name>
    <name type="common">Atlantic herring</name>
    <dbReference type="NCBI Taxonomy" id="7950"/>
    <lineage>
        <taxon>Eukaryota</taxon>
        <taxon>Metazoa</taxon>
        <taxon>Chordata</taxon>
        <taxon>Craniata</taxon>
        <taxon>Vertebrata</taxon>
        <taxon>Euteleostomi</taxon>
        <taxon>Actinopterygii</taxon>
        <taxon>Neopterygii</taxon>
        <taxon>Teleostei</taxon>
        <taxon>Clupei</taxon>
        <taxon>Clupeiformes</taxon>
        <taxon>Clupeoidei</taxon>
        <taxon>Clupeidae</taxon>
        <taxon>Clupea</taxon>
    </lineage>
</organism>
<evidence type="ECO:0000256" key="3">
    <source>
        <dbReference type="ARBA" id="ARBA00012132"/>
    </source>
</evidence>
<proteinExistence type="inferred from homology"/>
<dbReference type="CTD" id="22845"/>
<keyword evidence="4" id="KW-0808">Transferase</keyword>
<evidence type="ECO:0000256" key="10">
    <source>
        <dbReference type="SAM" id="Phobius"/>
    </source>
</evidence>
<comment type="subcellular location">
    <subcellularLocation>
        <location evidence="1">Endoplasmic reticulum membrane</location>
        <topology evidence="1">Multi-pass membrane protein</topology>
    </subcellularLocation>
</comment>
<feature type="transmembrane region" description="Helical" evidence="10">
    <location>
        <begin position="212"/>
        <end position="235"/>
    </location>
</feature>
<keyword evidence="8 10" id="KW-1133">Transmembrane helix</keyword>
<evidence type="ECO:0000256" key="5">
    <source>
        <dbReference type="ARBA" id="ARBA00022692"/>
    </source>
</evidence>
<dbReference type="GO" id="GO:0004168">
    <property type="term" value="F:dolichol kinase activity"/>
    <property type="evidence" value="ECO:0007669"/>
    <property type="project" value="UniProtKB-EC"/>
</dbReference>
<keyword evidence="11" id="KW-1185">Reference proteome</keyword>
<accession>A0A6P3W0A0</accession>